<sequence>MKRSITILLTLFITIAFAQENPVAASGGYSKVYVGKEAAYEKAVASHVAKWHGPDQWSQFGAKVMTGPRTGQYFTGSTGHYWQDYADRKTTKAHNDNWASITKKYVEDGSGMMFFEKILDASYNDRSAPMWEGTMYYTKPGGRGTMLNILRKAVEANKKSNYDASYAVYVIISGGDQDGLLGLITRMDSMADMAFTGPSVKERWVKAFGEKAWEKDYKDWNSSYTRSTTELVQLIPEMSTPASN</sequence>
<dbReference type="AlphaFoldDB" id="A0A382QKW4"/>
<organism evidence="1">
    <name type="scientific">marine metagenome</name>
    <dbReference type="NCBI Taxonomy" id="408172"/>
    <lineage>
        <taxon>unclassified sequences</taxon>
        <taxon>metagenomes</taxon>
        <taxon>ecological metagenomes</taxon>
    </lineage>
</organism>
<evidence type="ECO:0000313" key="1">
    <source>
        <dbReference type="EMBL" id="SVC86096.1"/>
    </source>
</evidence>
<reference evidence="1" key="1">
    <citation type="submission" date="2018-05" db="EMBL/GenBank/DDBJ databases">
        <authorList>
            <person name="Lanie J.A."/>
            <person name="Ng W.-L."/>
            <person name="Kazmierczak K.M."/>
            <person name="Andrzejewski T.M."/>
            <person name="Davidsen T.M."/>
            <person name="Wayne K.J."/>
            <person name="Tettelin H."/>
            <person name="Glass J.I."/>
            <person name="Rusch D."/>
            <person name="Podicherti R."/>
            <person name="Tsui H.-C.T."/>
            <person name="Winkler M.E."/>
        </authorList>
    </citation>
    <scope>NUCLEOTIDE SEQUENCE</scope>
</reference>
<name>A0A382QKW4_9ZZZZ</name>
<accession>A0A382QKW4</accession>
<dbReference type="EMBL" id="UINC01115226">
    <property type="protein sequence ID" value="SVC86096.1"/>
    <property type="molecule type" value="Genomic_DNA"/>
</dbReference>
<gene>
    <name evidence="1" type="ORF">METZ01_LOCUS338950</name>
</gene>
<proteinExistence type="predicted"/>
<protein>
    <submittedName>
        <fullName evidence="1">Uncharacterized protein</fullName>
    </submittedName>
</protein>